<dbReference type="InterPro" id="IPR011006">
    <property type="entry name" value="CheY-like_superfamily"/>
</dbReference>
<accession>A0A1B1AIE3</accession>
<dbReference type="GO" id="GO:0005524">
    <property type="term" value="F:ATP binding"/>
    <property type="evidence" value="ECO:0007669"/>
    <property type="project" value="UniProtKB-KW"/>
</dbReference>
<dbReference type="AlphaFoldDB" id="A0A1B1AIE3"/>
<keyword evidence="6" id="KW-1185">Reference proteome</keyword>
<dbReference type="SUPFAM" id="SSF52540">
    <property type="entry name" value="P-loop containing nucleoside triphosphate hydrolases"/>
    <property type="match status" value="1"/>
</dbReference>
<dbReference type="EMBL" id="CP013244">
    <property type="protein sequence ID" value="ANP46325.1"/>
    <property type="molecule type" value="Genomic_DNA"/>
</dbReference>
<protein>
    <recommendedName>
        <fullName evidence="4">AAA domain-containing protein</fullName>
    </recommendedName>
</protein>
<sequence length="554" mass="59711">MLTAAQKAKSRARQRTRPAKAEATLELTAGDVIAADAEEAPFEPPPLDDIFGCEEAEDDEAPFDPPEFEFEDETGRGFLAVPPPEPPPPVAVAPIATPEPEPQPQRDRLLPAISIFAAYDRPESQALLKELAADPRLARAEMQIARGGIEAALDHCADLYVLDTTLERGPMLAALDRLRAHAPTANVVILGAVNDIALLRDLAARHVSDYIVPPAGADRIARSLCALFEDVEPAHVIAVIGARGGIGASTLAQNLAWVIAERQQQRTTLVDLDLSLGTAAHNFRQSPSAAVRDVLVSADVEQTLTQSLTAVTPRLHLLAAPKHIDALDIPQDAFDELMANLRRTAHFVVLDLPHAWEPWVRTALRDADEIVIVAGPDLASLRNADNMLKLLRSERDRPSMPAVVLSMNELPKRPEIPLKDFAQALKSDPVMSFSFEPELFGAAEADGQTIFEAMPDSKAALQLDTLATMLTGHEPKAPPVLELVTPIQPQSRRQRVARSGFIALQAPLPEKRRSSGLIRAVGAVAALVAVGVWYAGQHTSPNPAPQEAGGAYRT</sequence>
<dbReference type="STRING" id="1759059.ATE48_10555"/>
<dbReference type="KEGG" id="cbot:ATE48_10555"/>
<dbReference type="PANTHER" id="PTHR43384">
    <property type="entry name" value="SEPTUM SITE-DETERMINING PROTEIN MIND HOMOLOG, CHLOROPLASTIC-RELATED"/>
    <property type="match status" value="1"/>
</dbReference>
<dbReference type="SUPFAM" id="SSF52172">
    <property type="entry name" value="CheY-like"/>
    <property type="match status" value="1"/>
</dbReference>
<feature type="domain" description="AAA" evidence="4">
    <location>
        <begin position="235"/>
        <end position="392"/>
    </location>
</feature>
<feature type="compositionally biased region" description="Basic residues" evidence="3">
    <location>
        <begin position="8"/>
        <end position="18"/>
    </location>
</feature>
<keyword evidence="2" id="KW-0067">ATP-binding</keyword>
<dbReference type="PANTHER" id="PTHR43384:SF6">
    <property type="entry name" value="SEPTUM SITE-DETERMINING PROTEIN MIND HOMOLOG, CHLOROPLASTIC"/>
    <property type="match status" value="1"/>
</dbReference>
<dbReference type="InParanoid" id="A0A1B1AIE3"/>
<evidence type="ECO:0000256" key="3">
    <source>
        <dbReference type="SAM" id="MobiDB-lite"/>
    </source>
</evidence>
<dbReference type="Gene3D" id="3.40.50.300">
    <property type="entry name" value="P-loop containing nucleotide triphosphate hydrolases"/>
    <property type="match status" value="1"/>
</dbReference>
<dbReference type="OrthoDB" id="9783172at2"/>
<keyword evidence="1" id="KW-0547">Nucleotide-binding</keyword>
<dbReference type="InterPro" id="IPR027417">
    <property type="entry name" value="P-loop_NTPase"/>
</dbReference>
<organism evidence="5 6">
    <name type="scientific">Candidatus Viadribacter manganicus</name>
    <dbReference type="NCBI Taxonomy" id="1759059"/>
    <lineage>
        <taxon>Bacteria</taxon>
        <taxon>Pseudomonadati</taxon>
        <taxon>Pseudomonadota</taxon>
        <taxon>Alphaproteobacteria</taxon>
        <taxon>Hyphomonadales</taxon>
        <taxon>Hyphomonadaceae</taxon>
        <taxon>Candidatus Viadribacter</taxon>
    </lineage>
</organism>
<gene>
    <name evidence="5" type="ORF">ATE48_10555</name>
</gene>
<dbReference type="Gene3D" id="3.40.50.2300">
    <property type="match status" value="1"/>
</dbReference>
<dbReference type="Pfam" id="PF13614">
    <property type="entry name" value="AAA_31"/>
    <property type="match status" value="1"/>
</dbReference>
<dbReference type="GO" id="GO:0009898">
    <property type="term" value="C:cytoplasmic side of plasma membrane"/>
    <property type="evidence" value="ECO:0007669"/>
    <property type="project" value="TreeGrafter"/>
</dbReference>
<dbReference type="GO" id="GO:0005829">
    <property type="term" value="C:cytosol"/>
    <property type="evidence" value="ECO:0007669"/>
    <property type="project" value="TreeGrafter"/>
</dbReference>
<dbReference type="InterPro" id="IPR025669">
    <property type="entry name" value="AAA_dom"/>
</dbReference>
<evidence type="ECO:0000256" key="1">
    <source>
        <dbReference type="ARBA" id="ARBA00022741"/>
    </source>
</evidence>
<dbReference type="GO" id="GO:0051782">
    <property type="term" value="P:negative regulation of cell division"/>
    <property type="evidence" value="ECO:0007669"/>
    <property type="project" value="TreeGrafter"/>
</dbReference>
<dbReference type="RefSeq" id="WP_066771166.1">
    <property type="nucleotide sequence ID" value="NZ_CP013244.1"/>
</dbReference>
<dbReference type="GO" id="GO:0016887">
    <property type="term" value="F:ATP hydrolysis activity"/>
    <property type="evidence" value="ECO:0007669"/>
    <property type="project" value="TreeGrafter"/>
</dbReference>
<feature type="region of interest" description="Disordered" evidence="3">
    <location>
        <begin position="1"/>
        <end position="52"/>
    </location>
</feature>
<evidence type="ECO:0000313" key="6">
    <source>
        <dbReference type="Proteomes" id="UP000092498"/>
    </source>
</evidence>
<reference evidence="5 6" key="1">
    <citation type="submission" date="2015-11" db="EMBL/GenBank/DDBJ databases">
        <title>Whole-Genome Sequence of Candidatus Oderbacter manganicum from the National Park Lower Oder Valley, Germany.</title>
        <authorList>
            <person name="Braun B."/>
            <person name="Liere K."/>
            <person name="Szewzyk U."/>
        </authorList>
    </citation>
    <scope>NUCLEOTIDE SEQUENCE [LARGE SCALE GENOMIC DNA]</scope>
    <source>
        <strain evidence="5 6">OTSz_A_272</strain>
    </source>
</reference>
<evidence type="ECO:0000256" key="2">
    <source>
        <dbReference type="ARBA" id="ARBA00022840"/>
    </source>
</evidence>
<dbReference type="InterPro" id="IPR050625">
    <property type="entry name" value="ParA/MinD_ATPase"/>
</dbReference>
<name>A0A1B1AIE3_9PROT</name>
<evidence type="ECO:0000313" key="5">
    <source>
        <dbReference type="EMBL" id="ANP46325.1"/>
    </source>
</evidence>
<evidence type="ECO:0000259" key="4">
    <source>
        <dbReference type="Pfam" id="PF13614"/>
    </source>
</evidence>
<proteinExistence type="predicted"/>
<dbReference type="Proteomes" id="UP000092498">
    <property type="component" value="Chromosome"/>
</dbReference>